<keyword evidence="3" id="KW-1185">Reference proteome</keyword>
<name>A0AAV7KC80_9METZ</name>
<dbReference type="EMBL" id="JAKMXF010000099">
    <property type="protein sequence ID" value="KAI6658300.1"/>
    <property type="molecule type" value="Genomic_DNA"/>
</dbReference>
<dbReference type="InterPro" id="IPR012337">
    <property type="entry name" value="RNaseH-like_sf"/>
</dbReference>
<dbReference type="PANTHER" id="PTHR46880:SF8">
    <property type="entry name" value="E3 SUMO-PROTEIN LIGASE KIAA1586"/>
    <property type="match status" value="1"/>
</dbReference>
<evidence type="ECO:0000313" key="2">
    <source>
        <dbReference type="EMBL" id="KAI6658302.1"/>
    </source>
</evidence>
<dbReference type="Proteomes" id="UP001165289">
    <property type="component" value="Unassembled WGS sequence"/>
</dbReference>
<accession>A0AAV7KC80</accession>
<reference evidence="1 3" key="2">
    <citation type="journal article" date="2023" name="BMC Biol.">
        <title>The compact genome of the sponge Oopsacas minuta (Hexactinellida) is lacking key metazoan core genes.</title>
        <authorList>
            <person name="Santini S."/>
            <person name="Schenkelaars Q."/>
            <person name="Jourda C."/>
            <person name="Duchesne M."/>
            <person name="Belahbib H."/>
            <person name="Rocher C."/>
            <person name="Selva M."/>
            <person name="Riesgo A."/>
            <person name="Vervoort M."/>
            <person name="Leys S.P."/>
            <person name="Kodjabachian L."/>
            <person name="Le Bivic A."/>
            <person name="Borchiellini C."/>
            <person name="Claverie J.M."/>
            <person name="Renard E."/>
        </authorList>
    </citation>
    <scope>NUCLEOTIDE SEQUENCE [LARGE SCALE GENOMIC DNA]</scope>
    <source>
        <strain evidence="1">SPO-2</strain>
    </source>
</reference>
<sequence length="220" mass="25292">MRRIESLKRRFGTKMMITNGSIKDRIFGIINLSSNRRHMCINADAFIDKLLDSMKDRLFATNAAGSVRTHDAYKNRIDEISVLLLDYWPQDICFDYGIEEVRSLCNWFSLARNSTVSASQDYVGNQGRRVPDDLYPLLRCCSCIPISSAECELGFSQMNLISTSTRNRLLSDRVSHLMIIKLHGPPIDSWNPDKYAKSWLREHHTADDQRVENTRGTKLT</sequence>
<dbReference type="SUPFAM" id="SSF53098">
    <property type="entry name" value="Ribonuclease H-like"/>
    <property type="match status" value="1"/>
</dbReference>
<dbReference type="PANTHER" id="PTHR46880">
    <property type="entry name" value="RAS-ASSOCIATING DOMAIN-CONTAINING PROTEIN"/>
    <property type="match status" value="1"/>
</dbReference>
<gene>
    <name evidence="1" type="ORF">LOD99_15569</name>
    <name evidence="2" type="ORF">LOD99_15571</name>
</gene>
<comment type="caution">
    <text evidence="1">The sequence shown here is derived from an EMBL/GenBank/DDBJ whole genome shotgun (WGS) entry which is preliminary data.</text>
</comment>
<proteinExistence type="predicted"/>
<reference evidence="1" key="1">
    <citation type="submission" date="2022-02" db="EMBL/GenBank/DDBJ databases">
        <authorList>
            <person name="Santini S."/>
            <person name="Jourda C."/>
            <person name="Belahbib H."/>
            <person name="Rocher C."/>
            <person name="Selva M."/>
            <person name="Borchiellini C."/>
            <person name="Renard E."/>
        </authorList>
    </citation>
    <scope>NUCLEOTIDE SEQUENCE</scope>
    <source>
        <strain evidence="1">SPO-2</strain>
    </source>
</reference>
<evidence type="ECO:0008006" key="4">
    <source>
        <dbReference type="Google" id="ProtNLM"/>
    </source>
</evidence>
<evidence type="ECO:0000313" key="1">
    <source>
        <dbReference type="EMBL" id="KAI6658300.1"/>
    </source>
</evidence>
<evidence type="ECO:0000313" key="3">
    <source>
        <dbReference type="Proteomes" id="UP001165289"/>
    </source>
</evidence>
<protein>
    <recommendedName>
        <fullName evidence="4">HAT C-terminal dimerisation domain-containing protein</fullName>
    </recommendedName>
</protein>
<dbReference type="EMBL" id="JAKMXF010000099">
    <property type="protein sequence ID" value="KAI6658302.1"/>
    <property type="molecule type" value="Genomic_DNA"/>
</dbReference>
<organism evidence="1 3">
    <name type="scientific">Oopsacas minuta</name>
    <dbReference type="NCBI Taxonomy" id="111878"/>
    <lineage>
        <taxon>Eukaryota</taxon>
        <taxon>Metazoa</taxon>
        <taxon>Porifera</taxon>
        <taxon>Hexactinellida</taxon>
        <taxon>Hexasterophora</taxon>
        <taxon>Lyssacinosida</taxon>
        <taxon>Leucopsacidae</taxon>
        <taxon>Oopsacas</taxon>
    </lineage>
</organism>
<dbReference type="AlphaFoldDB" id="A0AAV7KC80"/>